<dbReference type="SUPFAM" id="SSF75471">
    <property type="entry name" value="YhbY-like"/>
    <property type="match status" value="1"/>
</dbReference>
<dbReference type="RefSeq" id="WP_408976839.1">
    <property type="nucleotide sequence ID" value="NZ_JBJUVG010000002.1"/>
</dbReference>
<organism evidence="4 5">
    <name type="scientific">Peptococcus simiae</name>
    <dbReference type="NCBI Taxonomy" id="1643805"/>
    <lineage>
        <taxon>Bacteria</taxon>
        <taxon>Bacillati</taxon>
        <taxon>Bacillota</taxon>
        <taxon>Clostridia</taxon>
        <taxon>Eubacteriales</taxon>
        <taxon>Peptococcaceae</taxon>
        <taxon>Peptococcus</taxon>
    </lineage>
</organism>
<gene>
    <name evidence="4" type="primary">yhbY</name>
    <name evidence="4" type="ORF">ACKQTC_02420</name>
</gene>
<dbReference type="InterPro" id="IPR017924">
    <property type="entry name" value="RNA-binding_YhbY"/>
</dbReference>
<evidence type="ECO:0000256" key="1">
    <source>
        <dbReference type="ARBA" id="ARBA00022884"/>
    </source>
</evidence>
<dbReference type="NCBIfam" id="TIGR00253">
    <property type="entry name" value="RNA_bind_YhbY"/>
    <property type="match status" value="1"/>
</dbReference>
<keyword evidence="5" id="KW-1185">Reference proteome</keyword>
<keyword evidence="1 2" id="KW-0694">RNA-binding</keyword>
<evidence type="ECO:0000313" key="4">
    <source>
        <dbReference type="EMBL" id="MFM9413224.1"/>
    </source>
</evidence>
<evidence type="ECO:0000313" key="5">
    <source>
        <dbReference type="Proteomes" id="UP001631949"/>
    </source>
</evidence>
<comment type="caution">
    <text evidence="4">The sequence shown here is derived from an EMBL/GenBank/DDBJ whole genome shotgun (WGS) entry which is preliminary data.</text>
</comment>
<dbReference type="PANTHER" id="PTHR40065">
    <property type="entry name" value="RNA-BINDING PROTEIN YHBY"/>
    <property type="match status" value="1"/>
</dbReference>
<sequence length="99" mass="10684">MALTKNQIRDLRKMAQALKGQVQVGKSGITEGTLVNLNESLKAHELVKITVLKNATDNTKEVAQALAQATGADIVQVIGRQIVLFKRNPDNPVIQLAAI</sequence>
<name>A0ABW9GX52_9FIRM</name>
<dbReference type="InterPro" id="IPR035920">
    <property type="entry name" value="YhbY-like_sf"/>
</dbReference>
<dbReference type="InterPro" id="IPR001890">
    <property type="entry name" value="RNA-binding_CRM"/>
</dbReference>
<proteinExistence type="predicted"/>
<reference evidence="4 5" key="1">
    <citation type="journal article" date="2016" name="Int. J. Syst. Evol. Microbiol.">
        <title>Peptococcus simiae sp. nov., isolated from rhesus macaque faeces and emended description of the genus Peptococcus.</title>
        <authorList>
            <person name="Shkoporov A.N."/>
            <person name="Efimov B.A."/>
            <person name="Kondova I."/>
            <person name="Ouwerling B."/>
            <person name="Chaplin A.V."/>
            <person name="Shcherbakova V.A."/>
            <person name="Langermans J.A.M."/>
        </authorList>
    </citation>
    <scope>NUCLEOTIDE SEQUENCE [LARGE SCALE GENOMIC DNA]</scope>
    <source>
        <strain evidence="4 5">M108</strain>
    </source>
</reference>
<dbReference type="EMBL" id="JBJUVG010000002">
    <property type="protein sequence ID" value="MFM9413224.1"/>
    <property type="molecule type" value="Genomic_DNA"/>
</dbReference>
<dbReference type="PROSITE" id="PS51295">
    <property type="entry name" value="CRM"/>
    <property type="match status" value="1"/>
</dbReference>
<dbReference type="SMART" id="SM01103">
    <property type="entry name" value="CRS1_YhbY"/>
    <property type="match status" value="1"/>
</dbReference>
<dbReference type="Proteomes" id="UP001631949">
    <property type="component" value="Unassembled WGS sequence"/>
</dbReference>
<dbReference type="Gene3D" id="3.30.110.60">
    <property type="entry name" value="YhbY-like"/>
    <property type="match status" value="1"/>
</dbReference>
<dbReference type="InterPro" id="IPR051925">
    <property type="entry name" value="RNA-binding_domain"/>
</dbReference>
<dbReference type="PANTHER" id="PTHR40065:SF3">
    <property type="entry name" value="RNA-BINDING PROTEIN YHBY"/>
    <property type="match status" value="1"/>
</dbReference>
<evidence type="ECO:0000256" key="2">
    <source>
        <dbReference type="PROSITE-ProRule" id="PRU00626"/>
    </source>
</evidence>
<evidence type="ECO:0000259" key="3">
    <source>
        <dbReference type="PROSITE" id="PS51295"/>
    </source>
</evidence>
<protein>
    <submittedName>
        <fullName evidence="4">Ribosome assembly RNA-binding protein YhbY</fullName>
    </submittedName>
</protein>
<feature type="domain" description="CRM" evidence="3">
    <location>
        <begin position="1"/>
        <end position="97"/>
    </location>
</feature>
<dbReference type="Pfam" id="PF01985">
    <property type="entry name" value="CRS1_YhbY"/>
    <property type="match status" value="1"/>
</dbReference>
<accession>A0ABW9GX52</accession>